<name>A0A7I4YPW6_HAECO</name>
<reference evidence="2" key="1">
    <citation type="submission" date="2020-12" db="UniProtKB">
        <authorList>
            <consortium name="WormBaseParasite"/>
        </authorList>
    </citation>
    <scope>IDENTIFICATION</scope>
    <source>
        <strain evidence="2">MHco3</strain>
    </source>
</reference>
<accession>A0A7I4YPW6</accession>
<dbReference type="WBParaSite" id="HCON_00131420-00001">
    <property type="protein sequence ID" value="HCON_00131420-00001"/>
    <property type="gene ID" value="HCON_00131420"/>
</dbReference>
<proteinExistence type="predicted"/>
<protein>
    <submittedName>
        <fullName evidence="2">DUF1788 domain-containing protein</fullName>
    </submittedName>
</protein>
<sequence>MPDKQNRTFMTKEMWLNPSSNILCYLPTIVKLRSSSYEKEELEAFYMDLERLYREDRTSFEVIVGDFDEIGFRKIAEELLTVTHGME</sequence>
<evidence type="ECO:0000313" key="2">
    <source>
        <dbReference type="WBParaSite" id="HCON_00131420-00001"/>
    </source>
</evidence>
<evidence type="ECO:0000313" key="1">
    <source>
        <dbReference type="Proteomes" id="UP000025227"/>
    </source>
</evidence>
<keyword evidence="1" id="KW-1185">Reference proteome</keyword>
<dbReference type="AlphaFoldDB" id="A0A7I4YPW6"/>
<organism evidence="1 2">
    <name type="scientific">Haemonchus contortus</name>
    <name type="common">Barber pole worm</name>
    <dbReference type="NCBI Taxonomy" id="6289"/>
    <lineage>
        <taxon>Eukaryota</taxon>
        <taxon>Metazoa</taxon>
        <taxon>Ecdysozoa</taxon>
        <taxon>Nematoda</taxon>
        <taxon>Chromadorea</taxon>
        <taxon>Rhabditida</taxon>
        <taxon>Rhabditina</taxon>
        <taxon>Rhabditomorpha</taxon>
        <taxon>Strongyloidea</taxon>
        <taxon>Trichostrongylidae</taxon>
        <taxon>Haemonchus</taxon>
    </lineage>
</organism>
<dbReference type="Proteomes" id="UP000025227">
    <property type="component" value="Unplaced"/>
</dbReference>
<dbReference type="OrthoDB" id="5818039at2759"/>